<name>A0A401TE53_CHIPU</name>
<evidence type="ECO:0000256" key="1">
    <source>
        <dbReference type="SAM" id="Coils"/>
    </source>
</evidence>
<dbReference type="EMBL" id="BEZZ01040748">
    <property type="protein sequence ID" value="GCC40907.1"/>
    <property type="molecule type" value="Genomic_DNA"/>
</dbReference>
<evidence type="ECO:0000313" key="3">
    <source>
        <dbReference type="Proteomes" id="UP000287033"/>
    </source>
</evidence>
<dbReference type="OrthoDB" id="10260387at2759"/>
<keyword evidence="1" id="KW-0175">Coiled coil</keyword>
<keyword evidence="3" id="KW-1185">Reference proteome</keyword>
<evidence type="ECO:0000313" key="2">
    <source>
        <dbReference type="EMBL" id="GCC40907.1"/>
    </source>
</evidence>
<proteinExistence type="predicted"/>
<dbReference type="Proteomes" id="UP000287033">
    <property type="component" value="Unassembled WGS sequence"/>
</dbReference>
<feature type="coiled-coil region" evidence="1">
    <location>
        <begin position="190"/>
        <end position="248"/>
    </location>
</feature>
<feature type="coiled-coil region" evidence="1">
    <location>
        <begin position="42"/>
        <end position="143"/>
    </location>
</feature>
<reference evidence="2 3" key="1">
    <citation type="journal article" date="2018" name="Nat. Ecol. Evol.">
        <title>Shark genomes provide insights into elasmobranch evolution and the origin of vertebrates.</title>
        <authorList>
            <person name="Hara Y"/>
            <person name="Yamaguchi K"/>
            <person name="Onimaru K"/>
            <person name="Kadota M"/>
            <person name="Koyanagi M"/>
            <person name="Keeley SD"/>
            <person name="Tatsumi K"/>
            <person name="Tanaka K"/>
            <person name="Motone F"/>
            <person name="Kageyama Y"/>
            <person name="Nozu R"/>
            <person name="Adachi N"/>
            <person name="Nishimura O"/>
            <person name="Nakagawa R"/>
            <person name="Tanegashima C"/>
            <person name="Kiyatake I"/>
            <person name="Matsumoto R"/>
            <person name="Murakumo K"/>
            <person name="Nishida K"/>
            <person name="Terakita A"/>
            <person name="Kuratani S"/>
            <person name="Sato K"/>
            <person name="Hyodo S Kuraku.S."/>
        </authorList>
    </citation>
    <scope>NUCLEOTIDE SEQUENCE [LARGE SCALE GENOMIC DNA]</scope>
</reference>
<dbReference type="AlphaFoldDB" id="A0A401TE53"/>
<comment type="caution">
    <text evidence="2">The sequence shown here is derived from an EMBL/GenBank/DDBJ whole genome shotgun (WGS) entry which is preliminary data.</text>
</comment>
<accession>A0A401TE53</accession>
<organism evidence="2 3">
    <name type="scientific">Chiloscyllium punctatum</name>
    <name type="common">Brownbanded bambooshark</name>
    <name type="synonym">Hemiscyllium punctatum</name>
    <dbReference type="NCBI Taxonomy" id="137246"/>
    <lineage>
        <taxon>Eukaryota</taxon>
        <taxon>Metazoa</taxon>
        <taxon>Chordata</taxon>
        <taxon>Craniata</taxon>
        <taxon>Vertebrata</taxon>
        <taxon>Chondrichthyes</taxon>
        <taxon>Elasmobranchii</taxon>
        <taxon>Galeomorphii</taxon>
        <taxon>Galeoidea</taxon>
        <taxon>Orectolobiformes</taxon>
        <taxon>Hemiscylliidae</taxon>
        <taxon>Chiloscyllium</taxon>
    </lineage>
</organism>
<protein>
    <submittedName>
        <fullName evidence="2">Uncharacterized protein</fullName>
    </submittedName>
</protein>
<sequence length="334" mass="37346">MSQQLSPEHHESSFQGAALPHFVKSVSSLLLMLRISVRAGLRELEDKDVARFKEELEIAEREAEQAATAAEGLGDVIDGDCEKLTVEYGQVSGERKRLAANLQEGQSKLRSLEMDRELIQGRLQTAKTSLRQAEDTLRSARAKAGEKQTGRDVGIGLSFLLPCVGIPMAVAFEKERQLRKSEVDIASDDRSSLKSSISQDEEQLKQINSQVPELYSDMNGVTERLEESKAAELTLKESRVELAKLQARMRTCCQYLSTFQGKVNALKTQSQHMYNMRPLLPFLEEAAVQAQQVPDNEQLFNNIQVHKVVGDLKALIPKVKDLLLSQDSTDDYMK</sequence>
<dbReference type="OMA" id="QSWIRKC"/>
<gene>
    <name evidence="2" type="ORF">chiPu_0024503</name>
</gene>